<dbReference type="PANTHER" id="PTHR12412:SF2">
    <property type="entry name" value="NUCLEAR CAP-BINDING PROTEIN SUBUNIT 1"/>
    <property type="match status" value="1"/>
</dbReference>
<dbReference type="GO" id="GO:0000184">
    <property type="term" value="P:nuclear-transcribed mRNA catabolic process, nonsense-mediated decay"/>
    <property type="evidence" value="ECO:0007669"/>
    <property type="project" value="TreeGrafter"/>
</dbReference>
<evidence type="ECO:0000256" key="1">
    <source>
        <dbReference type="SAM" id="MobiDB-lite"/>
    </source>
</evidence>
<dbReference type="GO" id="GO:0005634">
    <property type="term" value="C:nucleus"/>
    <property type="evidence" value="ECO:0007669"/>
    <property type="project" value="TreeGrafter"/>
</dbReference>
<feature type="region of interest" description="Disordered" evidence="1">
    <location>
        <begin position="1"/>
        <end position="76"/>
    </location>
</feature>
<dbReference type="AlphaFoldDB" id="A0A023BBH0"/>
<dbReference type="VEuPathDB" id="CryptoDB:GNI_024640"/>
<dbReference type="PANTHER" id="PTHR12412">
    <property type="entry name" value="CAP BINDING PROTEIN"/>
    <property type="match status" value="1"/>
</dbReference>
<evidence type="ECO:0000313" key="3">
    <source>
        <dbReference type="Proteomes" id="UP000019763"/>
    </source>
</evidence>
<dbReference type="InterPro" id="IPR027159">
    <property type="entry name" value="CBP80"/>
</dbReference>
<dbReference type="Gene3D" id="1.25.40.180">
    <property type="match status" value="2"/>
</dbReference>
<feature type="compositionally biased region" description="Basic and acidic residues" evidence="1">
    <location>
        <begin position="1"/>
        <end position="15"/>
    </location>
</feature>
<dbReference type="GO" id="GO:0003729">
    <property type="term" value="F:mRNA binding"/>
    <property type="evidence" value="ECO:0007669"/>
    <property type="project" value="TreeGrafter"/>
</dbReference>
<name>A0A023BBH0_GRENI</name>
<feature type="compositionally biased region" description="Gly residues" evidence="1">
    <location>
        <begin position="17"/>
        <end position="36"/>
    </location>
</feature>
<dbReference type="GO" id="GO:0006406">
    <property type="term" value="P:mRNA export from nucleus"/>
    <property type="evidence" value="ECO:0007669"/>
    <property type="project" value="InterPro"/>
</dbReference>
<feature type="compositionally biased region" description="Basic and acidic residues" evidence="1">
    <location>
        <begin position="37"/>
        <end position="55"/>
    </location>
</feature>
<evidence type="ECO:0000313" key="2">
    <source>
        <dbReference type="EMBL" id="EZG79713.1"/>
    </source>
</evidence>
<accession>A0A023BBH0</accession>
<dbReference type="RefSeq" id="XP_011134395.1">
    <property type="nucleotide sequence ID" value="XM_011136093.1"/>
</dbReference>
<feature type="compositionally biased region" description="Gly residues" evidence="1">
    <location>
        <begin position="56"/>
        <end position="72"/>
    </location>
</feature>
<dbReference type="Proteomes" id="UP000019763">
    <property type="component" value="Unassembled WGS sequence"/>
</dbReference>
<feature type="compositionally biased region" description="Basic and acidic residues" evidence="1">
    <location>
        <begin position="1185"/>
        <end position="1201"/>
    </location>
</feature>
<comment type="caution">
    <text evidence="2">The sequence shown here is derived from an EMBL/GenBank/DDBJ whole genome shotgun (WGS) entry which is preliminary data.</text>
</comment>
<organism evidence="2 3">
    <name type="scientific">Gregarina niphandrodes</name>
    <name type="common">Septate eugregarine</name>
    <dbReference type="NCBI Taxonomy" id="110365"/>
    <lineage>
        <taxon>Eukaryota</taxon>
        <taxon>Sar</taxon>
        <taxon>Alveolata</taxon>
        <taxon>Apicomplexa</taxon>
        <taxon>Conoidasida</taxon>
        <taxon>Gregarinasina</taxon>
        <taxon>Eugregarinorida</taxon>
        <taxon>Gregarinidae</taxon>
        <taxon>Gregarina</taxon>
    </lineage>
</organism>
<proteinExistence type="predicted"/>
<sequence length="1278" mass="141735">MSNRYFDRGEGRNEGRSYGGEGRQYGGEGRPYGGEGRGGEGRGGEGRGSEGRGGEGRGPYGRRGGRQSGGRRSGNEIDDAANLKYKLVKLGDQPDRLLGGIKDAAGVVDSFLSHDFRTFLNSLLQDVPSGLDLSGEAISQYVHRQAANISDATLANRLPSVKLLLDVLMDCASALPHKHSYYVAMFWYMVHDTLGGYPPPAAEAKADGEGKGDVSTLRQEISEALTKLAHMRNDGSGGTSGNANGGLARVKGEVSLNDDDPQVVALVDKPHAPVKHESKFGLENRVDYRDRSVFYLVVLAIWVDRMWTQLQHLAACKSGLHELPRAHGLLRVLADLANVNMLHRNQVVALCRSLITHNRPLTQDNSGQDNLGQPESATHSSGRRFELFLEDPANNVCLDQRVVEVVLGGTTLMWLANRVYVEHQAAVDELVDYVAQFCAYVAHDPELNVRKQLESAAFTFNPHGELVSGDIAATDCPAVVYDQLMLFAEALHSLRQRQWTPKSLPRLYDSAKLKELTRRVFDVPLYLVAPATMSGDAAMTGATADSAQIALSIGNWTEFVAHKFERRYPRRMQTESSLEACTQVQLWKAPPSELTWCVEHRRRCLLDLLNAQYMTGQVEVELMQPCDVYILSVYVEHTLALFCQDLDQCAETLLIIPCKHDQFTLTLINQIFECVFSSTPALGGLSGTYVQDGVFAAQLFKRLCILEKSLLPHLHKAIASLLEKADGFSEFTTQRVVDFLANWMTCGEDYGHSVCNLFAEVPALAPLFNNSRFNLKNEDGEERVGRTVLRPVESMLTPMQQFCGDNAALRVLVLTLTRMSLLTGHPQAVCQKLPGFMRKLTPEHDLVAFNPAERLLFCAVDADDAARCRIPSDLPGMKALRFDQRAPLEATLLRDLMRLQLVGGRREDAVIVGECAALLRDLVGTAFIQSLREFSRNEQDELLFAHLAKAETLGGLVKGETVPLVKSELGGPALPAEDEDIILKSFQRHSALLSQPLSRFDAAEWVWTKSSVSKLLAMTMVTIGCRTLSHFQKTFELYTPVIRLWKEHLMRTRREADEAMAEGGGSAEGAIGDATGGSAVGDDGTSDVELFETYLLEAAFELFVGANNIRRLEAVYNHLINRDCVSIHTLSKFLTTGNFLHTLAGDYMLWNILDLFVNNVASSPSYNLGVTENVMREYKRPSRRRDDDYVDVKSEGRREEPTPEAFAEPTLKLSQEDLFQVILTLLSCLIERNEPFAAKRAVRLLQVAQKHLSEPLFSQLSDKTHEAWGWEKKMFVSA</sequence>
<keyword evidence="3" id="KW-1185">Reference proteome</keyword>
<dbReference type="GeneID" id="22911123"/>
<reference evidence="2" key="1">
    <citation type="submission" date="2013-12" db="EMBL/GenBank/DDBJ databases">
        <authorList>
            <person name="Omoto C.K."/>
            <person name="Sibley D."/>
            <person name="Venepally P."/>
            <person name="Hadjithomas M."/>
            <person name="Karamycheva S."/>
            <person name="Brunk B."/>
            <person name="Roos D."/>
            <person name="Caler E."/>
            <person name="Lorenzi H."/>
        </authorList>
    </citation>
    <scope>NUCLEOTIDE SEQUENCE</scope>
</reference>
<feature type="region of interest" description="Disordered" evidence="1">
    <location>
        <begin position="1185"/>
        <end position="1206"/>
    </location>
</feature>
<gene>
    <name evidence="2" type="ORF">GNI_024640</name>
</gene>
<dbReference type="GO" id="GO:0005846">
    <property type="term" value="C:nuclear cap binding complex"/>
    <property type="evidence" value="ECO:0007669"/>
    <property type="project" value="InterPro"/>
</dbReference>
<dbReference type="GO" id="GO:0000339">
    <property type="term" value="F:RNA cap binding"/>
    <property type="evidence" value="ECO:0007669"/>
    <property type="project" value="InterPro"/>
</dbReference>
<dbReference type="EMBL" id="AFNH02000182">
    <property type="protein sequence ID" value="EZG79713.1"/>
    <property type="molecule type" value="Genomic_DNA"/>
</dbReference>
<protein>
    <submittedName>
        <fullName evidence="2">Uncharacterized protein</fullName>
    </submittedName>
</protein>